<accession>A0ABD3ASF0</accession>
<gene>
    <name evidence="12" type="ORF">ACH5RR_007480</name>
</gene>
<comment type="similarity">
    <text evidence="1">Belongs to the disease resistance NB-LRR family.</text>
</comment>
<feature type="domain" description="Disease resistance R13L4/SHOC-2-like LRR" evidence="11">
    <location>
        <begin position="583"/>
        <end position="922"/>
    </location>
</feature>
<keyword evidence="5" id="KW-0611">Plant defense</keyword>
<dbReference type="FunFam" id="1.10.8.430:FF:000003">
    <property type="entry name" value="Probable disease resistance protein At5g66910"/>
    <property type="match status" value="1"/>
</dbReference>
<dbReference type="InterPro" id="IPR036388">
    <property type="entry name" value="WH-like_DNA-bd_sf"/>
</dbReference>
<keyword evidence="3" id="KW-0677">Repeat</keyword>
<evidence type="ECO:0000313" key="13">
    <source>
        <dbReference type="Proteomes" id="UP001630127"/>
    </source>
</evidence>
<sequence length="955" mass="110140">MAEAAVSLAVKTISNLLIDEAKFLHGVSDQVKQLQLELSQMRAFLKDADMRQHDEETVKEWISQARDLAYQAEDLIESYAFKVASRRGKGIKNIFKRSVGILKECYVSHNIGKEIQTLKSKISDLTKTFHDHGISRMMEREGGTSLLEQQLRRTYSHVIEDDFVGLKDDVELIVEKLVMEDEIHRHLRVVSISGMGGLGKTTLAQKVYNHPTVKRYFDGYTWICVSQKWQKKDMLQQILSRLTQKKREEIKELMDEELVRQLFQILESKKYLLVLDDIWSIDAWDCIKQAFPVKKDGSKILLTTRSKDVAAQIDPYGFHYQPRLLSNDESWELLKMKALKEICERENEEIQKLEKLGKEMVKDCGGLPLAVIVIGGILATKNGLKEWEDVQKNIKAYLGRGNNLIEEQGNVHKILALSYDDLPHKLKPCFLYLCKFDEDSDIDVEKLYLFWIAEGMVSMKDCIGDETMMDVAERYLGELVQRSMVQGNAPEIPTLFRYFSSCRLHDLMRDLSLRKAEEESFLLSVSYDDEKGNDSSSILQQVYRLVIDLSGQSVPKYDAPLEKRVIRRLRLLGLLVYGRFPQTMISQLNQFKMLRVLAITGFSFLNEDDLSRKVVFNLLVDQLKLQKAISKLIHLRYLSLWDSTLVCLPSSIANLQHLQTLDLRGTEVFRIPNVLWKMRQLRYLYLPENYMSDNYLFVKFRTFYKLRLDGLDKLEILENCCIPICHAKDISKLKNLRSFSAEVFVELEDPTEIIQYISNLNHLRRTSLTIECYGDSAAAATEKLSSAIGKCFSCCNLQGLRIVGPIGNLPKYEAHFCPALTELSLHRSDIKEDPMKTLEMLPNLHKLNLHHLSFVGKEMRCTVSHFPQLRYLLLWELPNLEKWWVDEGAMPNLSNLTIFNCNKLEMIPIGLKSITTLKELNILDMPKEFTDRIKVVDGREGADFHIVSHIPSISI</sequence>
<proteinExistence type="inferred from homology"/>
<dbReference type="Pfam" id="PF18052">
    <property type="entry name" value="Rx_N"/>
    <property type="match status" value="1"/>
</dbReference>
<feature type="domain" description="NB-ARC" evidence="8">
    <location>
        <begin position="167"/>
        <end position="340"/>
    </location>
</feature>
<evidence type="ECO:0000256" key="2">
    <source>
        <dbReference type="ARBA" id="ARBA00022614"/>
    </source>
</evidence>
<evidence type="ECO:0000259" key="11">
    <source>
        <dbReference type="Pfam" id="PF23598"/>
    </source>
</evidence>
<evidence type="ECO:0000313" key="12">
    <source>
        <dbReference type="EMBL" id="KAL3533959.1"/>
    </source>
</evidence>
<dbReference type="InterPro" id="IPR002182">
    <property type="entry name" value="NB-ARC"/>
</dbReference>
<dbReference type="PRINTS" id="PR00364">
    <property type="entry name" value="DISEASERSIST"/>
</dbReference>
<dbReference type="InterPro" id="IPR042197">
    <property type="entry name" value="Apaf_helical"/>
</dbReference>
<keyword evidence="4" id="KW-0547">Nucleotide-binding</keyword>
<feature type="domain" description="Disease resistance protein winged helix" evidence="10">
    <location>
        <begin position="436"/>
        <end position="511"/>
    </location>
</feature>
<dbReference type="AlphaFoldDB" id="A0ABD3ASF0"/>
<organism evidence="12 13">
    <name type="scientific">Cinchona calisaya</name>
    <dbReference type="NCBI Taxonomy" id="153742"/>
    <lineage>
        <taxon>Eukaryota</taxon>
        <taxon>Viridiplantae</taxon>
        <taxon>Streptophyta</taxon>
        <taxon>Embryophyta</taxon>
        <taxon>Tracheophyta</taxon>
        <taxon>Spermatophyta</taxon>
        <taxon>Magnoliopsida</taxon>
        <taxon>eudicotyledons</taxon>
        <taxon>Gunneridae</taxon>
        <taxon>Pentapetalae</taxon>
        <taxon>asterids</taxon>
        <taxon>lamiids</taxon>
        <taxon>Gentianales</taxon>
        <taxon>Rubiaceae</taxon>
        <taxon>Cinchonoideae</taxon>
        <taxon>Cinchoneae</taxon>
        <taxon>Cinchona</taxon>
    </lineage>
</organism>
<dbReference type="Pfam" id="PF00931">
    <property type="entry name" value="NB-ARC"/>
    <property type="match status" value="1"/>
</dbReference>
<dbReference type="FunFam" id="1.10.10.10:FF:000322">
    <property type="entry name" value="Probable disease resistance protein At1g63360"/>
    <property type="match status" value="1"/>
</dbReference>
<dbReference type="Gene3D" id="1.10.10.10">
    <property type="entry name" value="Winged helix-like DNA-binding domain superfamily/Winged helix DNA-binding domain"/>
    <property type="match status" value="1"/>
</dbReference>
<keyword evidence="7" id="KW-0175">Coiled coil</keyword>
<dbReference type="InterPro" id="IPR027417">
    <property type="entry name" value="P-loop_NTPase"/>
</dbReference>
<dbReference type="SUPFAM" id="SSF52058">
    <property type="entry name" value="L domain-like"/>
    <property type="match status" value="1"/>
</dbReference>
<evidence type="ECO:0000259" key="8">
    <source>
        <dbReference type="Pfam" id="PF00931"/>
    </source>
</evidence>
<evidence type="ECO:0000259" key="10">
    <source>
        <dbReference type="Pfam" id="PF23559"/>
    </source>
</evidence>
<dbReference type="InterPro" id="IPR058922">
    <property type="entry name" value="WHD_DRP"/>
</dbReference>
<dbReference type="InterPro" id="IPR044974">
    <property type="entry name" value="Disease_R_plants"/>
</dbReference>
<keyword evidence="13" id="KW-1185">Reference proteome</keyword>
<dbReference type="Gene3D" id="3.80.10.10">
    <property type="entry name" value="Ribonuclease Inhibitor"/>
    <property type="match status" value="1"/>
</dbReference>
<dbReference type="GO" id="GO:0051607">
    <property type="term" value="P:defense response to virus"/>
    <property type="evidence" value="ECO:0007669"/>
    <property type="project" value="UniProtKB-ARBA"/>
</dbReference>
<dbReference type="Pfam" id="PF23559">
    <property type="entry name" value="WHD_DRP"/>
    <property type="match status" value="1"/>
</dbReference>
<evidence type="ECO:0000256" key="4">
    <source>
        <dbReference type="ARBA" id="ARBA00022741"/>
    </source>
</evidence>
<evidence type="ECO:0008006" key="14">
    <source>
        <dbReference type="Google" id="ProtNLM"/>
    </source>
</evidence>
<dbReference type="Gene3D" id="1.10.8.430">
    <property type="entry name" value="Helical domain of apoptotic protease-activating factors"/>
    <property type="match status" value="1"/>
</dbReference>
<dbReference type="InterPro" id="IPR038005">
    <property type="entry name" value="RX-like_CC"/>
</dbReference>
<evidence type="ECO:0000259" key="9">
    <source>
        <dbReference type="Pfam" id="PF18052"/>
    </source>
</evidence>
<evidence type="ECO:0000256" key="7">
    <source>
        <dbReference type="SAM" id="Coils"/>
    </source>
</evidence>
<dbReference type="InterPro" id="IPR032675">
    <property type="entry name" value="LRR_dom_sf"/>
</dbReference>
<dbReference type="Gene3D" id="1.20.5.4130">
    <property type="match status" value="1"/>
</dbReference>
<dbReference type="InterPro" id="IPR041118">
    <property type="entry name" value="Rx_N"/>
</dbReference>
<feature type="domain" description="Disease resistance N-terminal" evidence="9">
    <location>
        <begin position="5"/>
        <end position="93"/>
    </location>
</feature>
<dbReference type="Gene3D" id="3.40.50.300">
    <property type="entry name" value="P-loop containing nucleotide triphosphate hydrolases"/>
    <property type="match status" value="1"/>
</dbReference>
<dbReference type="GO" id="GO:0005524">
    <property type="term" value="F:ATP binding"/>
    <property type="evidence" value="ECO:0007669"/>
    <property type="project" value="UniProtKB-KW"/>
</dbReference>
<dbReference type="SUPFAM" id="SSF52540">
    <property type="entry name" value="P-loop containing nucleoside triphosphate hydrolases"/>
    <property type="match status" value="1"/>
</dbReference>
<keyword evidence="2" id="KW-0433">Leucine-rich repeat</keyword>
<comment type="caution">
    <text evidence="12">The sequence shown here is derived from an EMBL/GenBank/DDBJ whole genome shotgun (WGS) entry which is preliminary data.</text>
</comment>
<dbReference type="CDD" id="cd14798">
    <property type="entry name" value="RX-CC_like"/>
    <property type="match status" value="1"/>
</dbReference>
<evidence type="ECO:0000256" key="3">
    <source>
        <dbReference type="ARBA" id="ARBA00022737"/>
    </source>
</evidence>
<protein>
    <recommendedName>
        <fullName evidence="14">Disease resistance protein At1g50180</fullName>
    </recommendedName>
</protein>
<feature type="coiled-coil region" evidence="7">
    <location>
        <begin position="336"/>
        <end position="363"/>
    </location>
</feature>
<dbReference type="Pfam" id="PF23598">
    <property type="entry name" value="LRR_14"/>
    <property type="match status" value="1"/>
</dbReference>
<dbReference type="EMBL" id="JBJUIK010000003">
    <property type="protein sequence ID" value="KAL3533959.1"/>
    <property type="molecule type" value="Genomic_DNA"/>
</dbReference>
<keyword evidence="6" id="KW-0067">ATP-binding</keyword>
<dbReference type="PANTHER" id="PTHR23155:SF1185">
    <property type="entry name" value="DISEASE RESISTANCE RPP8-LIKE PROTEIN 3-RELATED"/>
    <property type="match status" value="1"/>
</dbReference>
<dbReference type="InterPro" id="IPR055414">
    <property type="entry name" value="LRR_R13L4/SHOC2-like"/>
</dbReference>
<dbReference type="Proteomes" id="UP001630127">
    <property type="component" value="Unassembled WGS sequence"/>
</dbReference>
<evidence type="ECO:0000256" key="5">
    <source>
        <dbReference type="ARBA" id="ARBA00022821"/>
    </source>
</evidence>
<dbReference type="FunFam" id="3.40.50.300:FF:001091">
    <property type="entry name" value="Probable disease resistance protein At1g61300"/>
    <property type="match status" value="1"/>
</dbReference>
<evidence type="ECO:0000256" key="6">
    <source>
        <dbReference type="ARBA" id="ARBA00022840"/>
    </source>
</evidence>
<dbReference type="PANTHER" id="PTHR23155">
    <property type="entry name" value="DISEASE RESISTANCE PROTEIN RP"/>
    <property type="match status" value="1"/>
</dbReference>
<reference evidence="12 13" key="1">
    <citation type="submission" date="2024-11" db="EMBL/GenBank/DDBJ databases">
        <title>A near-complete genome assembly of Cinchona calisaya.</title>
        <authorList>
            <person name="Lian D.C."/>
            <person name="Zhao X.W."/>
            <person name="Wei L."/>
        </authorList>
    </citation>
    <scope>NUCLEOTIDE SEQUENCE [LARGE SCALE GENOMIC DNA]</scope>
    <source>
        <tissue evidence="12">Nenye</tissue>
    </source>
</reference>
<evidence type="ECO:0000256" key="1">
    <source>
        <dbReference type="ARBA" id="ARBA00008894"/>
    </source>
</evidence>
<name>A0ABD3ASF0_9GENT</name>